<keyword evidence="3" id="KW-1185">Reference proteome</keyword>
<dbReference type="InterPro" id="IPR047650">
    <property type="entry name" value="Transpos_IS110"/>
</dbReference>
<proteinExistence type="predicted"/>
<dbReference type="PANTHER" id="PTHR33055:SF3">
    <property type="entry name" value="PUTATIVE TRANSPOSASE FOR IS117-RELATED"/>
    <property type="match status" value="1"/>
</dbReference>
<protein>
    <submittedName>
        <fullName evidence="2">Transposase IS116/IS110/IS902 family protein</fullName>
    </submittedName>
</protein>
<dbReference type="GO" id="GO:0003677">
    <property type="term" value="F:DNA binding"/>
    <property type="evidence" value="ECO:0007669"/>
    <property type="project" value="InterPro"/>
</dbReference>
<dbReference type="Pfam" id="PF02371">
    <property type="entry name" value="Transposase_20"/>
    <property type="match status" value="1"/>
</dbReference>
<sequence>MGAVLAAGFIACVGNIGRFPSADALASAAGLAPVLRQSGRSAAHRRAFGGDKALKRVFFQSAFCAVMTGDPLSRAFYDRKRREGKHRTQALIALARRRVNVLWTMLQSRQNFDPTRKAA</sequence>
<name>A0A2W7HZT4_9PROT</name>
<dbReference type="EMBL" id="QKYU01000034">
    <property type="protein sequence ID" value="PZW38722.1"/>
    <property type="molecule type" value="Genomic_DNA"/>
</dbReference>
<dbReference type="AlphaFoldDB" id="A0A2W7HZT4"/>
<dbReference type="InterPro" id="IPR003346">
    <property type="entry name" value="Transposase_20"/>
</dbReference>
<dbReference type="PANTHER" id="PTHR33055">
    <property type="entry name" value="TRANSPOSASE FOR INSERTION SEQUENCE ELEMENT IS1111A"/>
    <property type="match status" value="1"/>
</dbReference>
<feature type="domain" description="Transposase IS116/IS110/IS902 C-terminal" evidence="1">
    <location>
        <begin position="1"/>
        <end position="77"/>
    </location>
</feature>
<evidence type="ECO:0000259" key="1">
    <source>
        <dbReference type="Pfam" id="PF02371"/>
    </source>
</evidence>
<accession>A0A2W7HZT4</accession>
<evidence type="ECO:0000313" key="3">
    <source>
        <dbReference type="Proteomes" id="UP000249688"/>
    </source>
</evidence>
<evidence type="ECO:0000313" key="2">
    <source>
        <dbReference type="EMBL" id="PZW38722.1"/>
    </source>
</evidence>
<gene>
    <name evidence="2" type="ORF">C8P66_13416</name>
</gene>
<organism evidence="2 3">
    <name type="scientific">Humitalea rosea</name>
    <dbReference type="NCBI Taxonomy" id="990373"/>
    <lineage>
        <taxon>Bacteria</taxon>
        <taxon>Pseudomonadati</taxon>
        <taxon>Pseudomonadota</taxon>
        <taxon>Alphaproteobacteria</taxon>
        <taxon>Acetobacterales</taxon>
        <taxon>Roseomonadaceae</taxon>
        <taxon>Humitalea</taxon>
    </lineage>
</organism>
<dbReference type="GO" id="GO:0006313">
    <property type="term" value="P:DNA transposition"/>
    <property type="evidence" value="ECO:0007669"/>
    <property type="project" value="InterPro"/>
</dbReference>
<comment type="caution">
    <text evidence="2">The sequence shown here is derived from an EMBL/GenBank/DDBJ whole genome shotgun (WGS) entry which is preliminary data.</text>
</comment>
<dbReference type="Proteomes" id="UP000249688">
    <property type="component" value="Unassembled WGS sequence"/>
</dbReference>
<reference evidence="2 3" key="1">
    <citation type="submission" date="2018-06" db="EMBL/GenBank/DDBJ databases">
        <title>Genomic Encyclopedia of Archaeal and Bacterial Type Strains, Phase II (KMG-II): from individual species to whole genera.</title>
        <authorList>
            <person name="Goeker M."/>
        </authorList>
    </citation>
    <scope>NUCLEOTIDE SEQUENCE [LARGE SCALE GENOMIC DNA]</scope>
    <source>
        <strain evidence="2 3">DSM 24525</strain>
    </source>
</reference>
<dbReference type="GO" id="GO:0004803">
    <property type="term" value="F:transposase activity"/>
    <property type="evidence" value="ECO:0007669"/>
    <property type="project" value="InterPro"/>
</dbReference>